<protein>
    <submittedName>
        <fullName evidence="1">Uncharacterized protein</fullName>
    </submittedName>
</protein>
<dbReference type="RefSeq" id="XP_004257031.1">
    <property type="nucleotide sequence ID" value="XM_004256983.1"/>
</dbReference>
<dbReference type="VEuPathDB" id="AmoebaDB:EIN_339610"/>
<proteinExistence type="predicted"/>
<keyword evidence="2" id="KW-1185">Reference proteome</keyword>
<evidence type="ECO:0000313" key="1">
    <source>
        <dbReference type="EMBL" id="ELP90260.1"/>
    </source>
</evidence>
<organism evidence="1 2">
    <name type="scientific">Entamoeba invadens IP1</name>
    <dbReference type="NCBI Taxonomy" id="370355"/>
    <lineage>
        <taxon>Eukaryota</taxon>
        <taxon>Amoebozoa</taxon>
        <taxon>Evosea</taxon>
        <taxon>Archamoebae</taxon>
        <taxon>Mastigamoebida</taxon>
        <taxon>Entamoebidae</taxon>
        <taxon>Entamoeba</taxon>
    </lineage>
</organism>
<dbReference type="AlphaFoldDB" id="A0A0A1UAN6"/>
<gene>
    <name evidence="1" type="ORF">EIN_339610</name>
</gene>
<dbReference type="Proteomes" id="UP000014680">
    <property type="component" value="Unassembled WGS sequence"/>
</dbReference>
<evidence type="ECO:0000313" key="2">
    <source>
        <dbReference type="Proteomes" id="UP000014680"/>
    </source>
</evidence>
<name>A0A0A1UAN6_ENTIV</name>
<dbReference type="EMBL" id="KB206501">
    <property type="protein sequence ID" value="ELP90260.1"/>
    <property type="molecule type" value="Genomic_DNA"/>
</dbReference>
<accession>A0A0A1UAN6</accession>
<dbReference type="GeneID" id="14889238"/>
<sequence length="360" mass="42085">MSVIRLEMIYQANVVLYIDRETTLRNYRLVNKRAHEAIRCLKVNPRSIYLGYNFLFNFFPRLNTLTGNLNTMVRSLTQKQINQITWFDCACAVIFPETFDNTILSKIITISIPKESICYVQTHCPKVRKIVVTLDDDYSFENLKFRMLQKLVIKKSINEKLKIKLINFVTTNPDVSIGIFNIQSDEIDIDINLNEKYHSICIKDITKDVVNKIVTPNTLQHVNKETPFFEKPKMFVKNFNEKFLNFDQLLKSSYLGDDCKSYVFTLNISFGQNNIQNMDLTKLNRLNTISMHFDKTVETTVTMPTQNIFQNLSIFNFVSKSPNTIHFIGIERCPELKEVKYHCSFTPIHSIYKNVISSWC</sequence>
<reference evidence="1 2" key="1">
    <citation type="submission" date="2012-10" db="EMBL/GenBank/DDBJ databases">
        <authorList>
            <person name="Zafar N."/>
            <person name="Inman J."/>
            <person name="Hall N."/>
            <person name="Lorenzi H."/>
            <person name="Caler E."/>
        </authorList>
    </citation>
    <scope>NUCLEOTIDE SEQUENCE [LARGE SCALE GENOMIC DNA]</scope>
    <source>
        <strain evidence="1 2">IP1</strain>
    </source>
</reference>
<dbReference type="KEGG" id="eiv:EIN_339610"/>